<dbReference type="Proteomes" id="UP000199024">
    <property type="component" value="Unassembled WGS sequence"/>
</dbReference>
<reference evidence="1 2" key="1">
    <citation type="submission" date="2016-10" db="EMBL/GenBank/DDBJ databases">
        <authorList>
            <person name="de Groot N.N."/>
        </authorList>
    </citation>
    <scope>NUCLEOTIDE SEQUENCE [LARGE SCALE GENOMIC DNA]</scope>
    <source>
        <strain evidence="1 2">DSM 21001</strain>
    </source>
</reference>
<evidence type="ECO:0000313" key="2">
    <source>
        <dbReference type="Proteomes" id="UP000199024"/>
    </source>
</evidence>
<protein>
    <submittedName>
        <fullName evidence="1">Uncharacterized protein</fullName>
    </submittedName>
</protein>
<keyword evidence="2" id="KW-1185">Reference proteome</keyword>
<dbReference type="STRING" id="474950.SAMN05421771_3539"/>
<name>A0A1I6MSQ6_9BACT</name>
<dbReference type="RefSeq" id="WP_141223989.1">
    <property type="nucleotide sequence ID" value="NZ_FOZL01000001.1"/>
</dbReference>
<evidence type="ECO:0000313" key="1">
    <source>
        <dbReference type="EMBL" id="SFS18699.1"/>
    </source>
</evidence>
<sequence>MVMTVEQLAGVLEDAVHSLTALDAERLEKLERELSTAIATGADSLFAERDARQEDALRAVMATHRLLGSLLESTTINLNILETLRSRTGTGDGRWGR</sequence>
<organism evidence="1 2">
    <name type="scientific">Granulicella pectinivorans</name>
    <dbReference type="NCBI Taxonomy" id="474950"/>
    <lineage>
        <taxon>Bacteria</taxon>
        <taxon>Pseudomonadati</taxon>
        <taxon>Acidobacteriota</taxon>
        <taxon>Terriglobia</taxon>
        <taxon>Terriglobales</taxon>
        <taxon>Acidobacteriaceae</taxon>
        <taxon>Granulicella</taxon>
    </lineage>
</organism>
<proteinExistence type="predicted"/>
<dbReference type="EMBL" id="FOZL01000001">
    <property type="protein sequence ID" value="SFS18699.1"/>
    <property type="molecule type" value="Genomic_DNA"/>
</dbReference>
<gene>
    <name evidence="1" type="ORF">SAMN05421771_3539</name>
</gene>
<accession>A0A1I6MSQ6</accession>
<dbReference type="AlphaFoldDB" id="A0A1I6MSQ6"/>